<protein>
    <recommendedName>
        <fullName evidence="6">RNA methyltransferase</fullName>
        <ecNumber evidence="6">2.1.1.-</ecNumber>
    </recommendedName>
</protein>
<evidence type="ECO:0000256" key="2">
    <source>
        <dbReference type="ARBA" id="ARBA00022603"/>
    </source>
</evidence>
<feature type="domain" description="Bin3-type SAM" evidence="7">
    <location>
        <begin position="31"/>
        <end position="240"/>
    </location>
</feature>
<dbReference type="GO" id="GO:2000632">
    <property type="term" value="P:negative regulation of pre-miRNA processing"/>
    <property type="evidence" value="ECO:0007669"/>
    <property type="project" value="TreeGrafter"/>
</dbReference>
<keyword evidence="4 5" id="KW-0949">S-adenosyl-L-methionine</keyword>
<dbReference type="GO" id="GO:0005737">
    <property type="term" value="C:cytoplasm"/>
    <property type="evidence" value="ECO:0007669"/>
    <property type="project" value="TreeGrafter"/>
</dbReference>
<evidence type="ECO:0000259" key="7">
    <source>
        <dbReference type="PROSITE" id="PS51515"/>
    </source>
</evidence>
<dbReference type="OrthoDB" id="273070at2759"/>
<comment type="similarity">
    <text evidence="1 6">Belongs to the methyltransferase superfamily.</text>
</comment>
<evidence type="ECO:0000256" key="1">
    <source>
        <dbReference type="ARBA" id="ARBA00008361"/>
    </source>
</evidence>
<evidence type="ECO:0000256" key="5">
    <source>
        <dbReference type="PROSITE-ProRule" id="PRU00848"/>
    </source>
</evidence>
<dbReference type="KEGG" id="soy:115876354"/>
<keyword evidence="3 6" id="KW-0808">Transferase</keyword>
<dbReference type="PANTHER" id="PTHR12315:SF1">
    <property type="entry name" value="RNA 5'-MONOPHOSPHATE METHYLTRANSFERASE"/>
    <property type="match status" value="1"/>
</dbReference>
<dbReference type="GO" id="GO:0032259">
    <property type="term" value="P:methylation"/>
    <property type="evidence" value="ECO:0007669"/>
    <property type="project" value="UniProtKB-KW"/>
</dbReference>
<keyword evidence="2 6" id="KW-0489">Methyltransferase</keyword>
<evidence type="ECO:0000256" key="6">
    <source>
        <dbReference type="RuleBase" id="RU367087"/>
    </source>
</evidence>
<proteinExistence type="inferred from homology"/>
<dbReference type="RefSeq" id="XP_030747954.1">
    <property type="nucleotide sequence ID" value="XM_030892094.1"/>
</dbReference>
<dbReference type="GO" id="GO:0008171">
    <property type="term" value="F:O-methyltransferase activity"/>
    <property type="evidence" value="ECO:0007669"/>
    <property type="project" value="UniProtKB-UniRule"/>
</dbReference>
<dbReference type="AlphaFoldDB" id="A0A6J2XAV1"/>
<name>A0A6J2XAV1_SITOR</name>
<dbReference type="InterPro" id="IPR010675">
    <property type="entry name" value="Bin3_C"/>
</dbReference>
<dbReference type="GeneID" id="115876354"/>
<accession>A0A6J2XAV1</accession>
<gene>
    <name evidence="9" type="primary">LOC115876354</name>
</gene>
<dbReference type="CDD" id="cd02440">
    <property type="entry name" value="AdoMet_MTases"/>
    <property type="match status" value="1"/>
</dbReference>
<dbReference type="InParanoid" id="A0A6J2XAV1"/>
<dbReference type="GO" id="GO:0008173">
    <property type="term" value="F:RNA methyltransferase activity"/>
    <property type="evidence" value="ECO:0007669"/>
    <property type="project" value="UniProtKB-UniRule"/>
</dbReference>
<dbReference type="Gene3D" id="3.40.50.150">
    <property type="entry name" value="Vaccinia Virus protein VP39"/>
    <property type="match status" value="1"/>
</dbReference>
<dbReference type="Pfam" id="PF06859">
    <property type="entry name" value="Bin3"/>
    <property type="match status" value="1"/>
</dbReference>
<dbReference type="FunCoup" id="A0A6J2XAV1">
    <property type="interactions" value="627"/>
</dbReference>
<organism evidence="8 9">
    <name type="scientific">Sitophilus oryzae</name>
    <name type="common">Rice weevil</name>
    <name type="synonym">Curculio oryzae</name>
    <dbReference type="NCBI Taxonomy" id="7048"/>
    <lineage>
        <taxon>Eukaryota</taxon>
        <taxon>Metazoa</taxon>
        <taxon>Ecdysozoa</taxon>
        <taxon>Arthropoda</taxon>
        <taxon>Hexapoda</taxon>
        <taxon>Insecta</taxon>
        <taxon>Pterygota</taxon>
        <taxon>Neoptera</taxon>
        <taxon>Endopterygota</taxon>
        <taxon>Coleoptera</taxon>
        <taxon>Polyphaga</taxon>
        <taxon>Cucujiformia</taxon>
        <taxon>Curculionidae</taxon>
        <taxon>Dryophthorinae</taxon>
        <taxon>Sitophilus</taxon>
    </lineage>
</organism>
<dbReference type="SUPFAM" id="SSF53335">
    <property type="entry name" value="S-adenosyl-L-methionine-dependent methyltransferases"/>
    <property type="match status" value="1"/>
</dbReference>
<dbReference type="InterPro" id="IPR039772">
    <property type="entry name" value="Bin3-like"/>
</dbReference>
<dbReference type="PROSITE" id="PS51515">
    <property type="entry name" value="BIN3_SAM"/>
    <property type="match status" value="1"/>
</dbReference>
<dbReference type="PANTHER" id="PTHR12315">
    <property type="entry name" value="BICOID-INTERACTING PROTEIN RELATED"/>
    <property type="match status" value="1"/>
</dbReference>
<dbReference type="EC" id="2.1.1.-" evidence="6"/>
<keyword evidence="8" id="KW-1185">Reference proteome</keyword>
<reference evidence="9" key="1">
    <citation type="submission" date="2025-08" db="UniProtKB">
        <authorList>
            <consortium name="RefSeq"/>
        </authorList>
    </citation>
    <scope>IDENTIFICATION</scope>
    <source>
        <tissue evidence="9">Gonads</tissue>
    </source>
</reference>
<sequence>MVEENLSFRNGNPGAVQFGNFINYYQFNSPEKRISLLPKDIWSESIEENRKWEILDIGCNTGDLTVALYDFFTNILGITDCKVIGIDIDPQLIQRAIEKNKSNNISFNCVDIMDSMNYQTIIKYLKDNDLERFDLVTCFSITMWIHLNHGDLGLKSFLNNVSKISNFLIIEPQPWKCYKAAVKRMKLSDYIFPEFKKLAIQQNVEDEIEKIILDECNLVKLKESQKTDWGRKILFFKRKN</sequence>
<dbReference type="InterPro" id="IPR024160">
    <property type="entry name" value="BIN3_SAM-bd_dom"/>
</dbReference>
<dbReference type="InterPro" id="IPR025714">
    <property type="entry name" value="Methyltranfer_dom"/>
</dbReference>
<evidence type="ECO:0000256" key="3">
    <source>
        <dbReference type="ARBA" id="ARBA00022679"/>
    </source>
</evidence>
<dbReference type="Proteomes" id="UP000504635">
    <property type="component" value="Unplaced"/>
</dbReference>
<dbReference type="InterPro" id="IPR029063">
    <property type="entry name" value="SAM-dependent_MTases_sf"/>
</dbReference>
<evidence type="ECO:0000313" key="8">
    <source>
        <dbReference type="Proteomes" id="UP000504635"/>
    </source>
</evidence>
<evidence type="ECO:0000313" key="9">
    <source>
        <dbReference type="RefSeq" id="XP_030747954.1"/>
    </source>
</evidence>
<dbReference type="Pfam" id="PF13679">
    <property type="entry name" value="Methyltransf_32"/>
    <property type="match status" value="1"/>
</dbReference>
<evidence type="ECO:0000256" key="4">
    <source>
        <dbReference type="ARBA" id="ARBA00022691"/>
    </source>
</evidence>